<gene>
    <name evidence="1" type="ORF">NDU88_000881</name>
</gene>
<organism evidence="1 2">
    <name type="scientific">Pleurodeles waltl</name>
    <name type="common">Iberian ribbed newt</name>
    <dbReference type="NCBI Taxonomy" id="8319"/>
    <lineage>
        <taxon>Eukaryota</taxon>
        <taxon>Metazoa</taxon>
        <taxon>Chordata</taxon>
        <taxon>Craniata</taxon>
        <taxon>Vertebrata</taxon>
        <taxon>Euteleostomi</taxon>
        <taxon>Amphibia</taxon>
        <taxon>Batrachia</taxon>
        <taxon>Caudata</taxon>
        <taxon>Salamandroidea</taxon>
        <taxon>Salamandridae</taxon>
        <taxon>Pleurodelinae</taxon>
        <taxon>Pleurodeles</taxon>
    </lineage>
</organism>
<reference evidence="1" key="1">
    <citation type="journal article" date="2022" name="bioRxiv">
        <title>Sequencing and chromosome-scale assembly of the giantPleurodeles waltlgenome.</title>
        <authorList>
            <person name="Brown T."/>
            <person name="Elewa A."/>
            <person name="Iarovenko S."/>
            <person name="Subramanian E."/>
            <person name="Araus A.J."/>
            <person name="Petzold A."/>
            <person name="Susuki M."/>
            <person name="Suzuki K.-i.T."/>
            <person name="Hayashi T."/>
            <person name="Toyoda A."/>
            <person name="Oliveira C."/>
            <person name="Osipova E."/>
            <person name="Leigh N.D."/>
            <person name="Simon A."/>
            <person name="Yun M.H."/>
        </authorList>
    </citation>
    <scope>NUCLEOTIDE SEQUENCE</scope>
    <source>
        <strain evidence="1">20211129_DDA</strain>
        <tissue evidence="1">Liver</tissue>
    </source>
</reference>
<dbReference type="EMBL" id="JANPWB010000008">
    <property type="protein sequence ID" value="KAJ1160379.1"/>
    <property type="molecule type" value="Genomic_DNA"/>
</dbReference>
<comment type="caution">
    <text evidence="1">The sequence shown here is derived from an EMBL/GenBank/DDBJ whole genome shotgun (WGS) entry which is preliminary data.</text>
</comment>
<proteinExistence type="predicted"/>
<name>A0AAV7S5T7_PLEWA</name>
<evidence type="ECO:0000313" key="1">
    <source>
        <dbReference type="EMBL" id="KAJ1160379.1"/>
    </source>
</evidence>
<evidence type="ECO:0000313" key="2">
    <source>
        <dbReference type="Proteomes" id="UP001066276"/>
    </source>
</evidence>
<feature type="non-terminal residue" evidence="1">
    <location>
        <position position="94"/>
    </location>
</feature>
<keyword evidence="2" id="KW-1185">Reference proteome</keyword>
<protein>
    <submittedName>
        <fullName evidence="1">Uncharacterized protein</fullName>
    </submittedName>
</protein>
<dbReference type="Proteomes" id="UP001066276">
    <property type="component" value="Chromosome 4_2"/>
</dbReference>
<sequence length="94" mass="10938">MRHNAQKILKVLTFELGDIIHPRSTVWIPPQEVADYIHLHIWQGFDKEVRTHLRSECTRPDLPGNVTDTPEVDPTMVTYVKKYAKDTEKGLNRT</sequence>
<accession>A0AAV7S5T7</accession>
<dbReference type="AlphaFoldDB" id="A0AAV7S5T7"/>